<keyword evidence="3 5" id="KW-1133">Transmembrane helix</keyword>
<sequence length="206" mass="21859">MLGDIRHAIALLLGTSFREAPGRATLACLATVASSLTALNALWAGLLVDAAIRRDSTQAVVAVVSIVATLAVGWSLGMAGAEARVTLAERIGFVLDRRIARITAQIPSIEHFERADVADQVQILRQNRGRLGGGLSSLLYNVDSITAAVITLTMAGLVDPRLLLLTLTAVPSLVGSRILKRPGFRGDSVTWIRPLRGRVFQGSARS</sequence>
<evidence type="ECO:0008006" key="8">
    <source>
        <dbReference type="Google" id="ProtNLM"/>
    </source>
</evidence>
<feature type="transmembrane region" description="Helical" evidence="5">
    <location>
        <begin position="26"/>
        <end position="47"/>
    </location>
</feature>
<dbReference type="AlphaFoldDB" id="A0A927N7F3"/>
<evidence type="ECO:0000256" key="5">
    <source>
        <dbReference type="SAM" id="Phobius"/>
    </source>
</evidence>
<dbReference type="GO" id="GO:0005886">
    <property type="term" value="C:plasma membrane"/>
    <property type="evidence" value="ECO:0007669"/>
    <property type="project" value="UniProtKB-SubCell"/>
</dbReference>
<evidence type="ECO:0000256" key="1">
    <source>
        <dbReference type="ARBA" id="ARBA00004651"/>
    </source>
</evidence>
<dbReference type="SUPFAM" id="SSF90123">
    <property type="entry name" value="ABC transporter transmembrane region"/>
    <property type="match status" value="1"/>
</dbReference>
<dbReference type="EMBL" id="JADBEM010000001">
    <property type="protein sequence ID" value="MBE1609850.1"/>
    <property type="molecule type" value="Genomic_DNA"/>
</dbReference>
<keyword evidence="2 5" id="KW-0812">Transmembrane</keyword>
<evidence type="ECO:0000256" key="3">
    <source>
        <dbReference type="ARBA" id="ARBA00022989"/>
    </source>
</evidence>
<gene>
    <name evidence="6" type="ORF">HEB94_006698</name>
</gene>
<feature type="transmembrane region" description="Helical" evidence="5">
    <location>
        <begin position="59"/>
        <end position="81"/>
    </location>
</feature>
<organism evidence="6 7">
    <name type="scientific">Actinopolymorpha pittospori</name>
    <dbReference type="NCBI Taxonomy" id="648752"/>
    <lineage>
        <taxon>Bacteria</taxon>
        <taxon>Bacillati</taxon>
        <taxon>Actinomycetota</taxon>
        <taxon>Actinomycetes</taxon>
        <taxon>Propionibacteriales</taxon>
        <taxon>Actinopolymorphaceae</taxon>
        <taxon>Actinopolymorpha</taxon>
    </lineage>
</organism>
<comment type="subcellular location">
    <subcellularLocation>
        <location evidence="1">Cell membrane</location>
        <topology evidence="1">Multi-pass membrane protein</topology>
    </subcellularLocation>
</comment>
<accession>A0A927N7F3</accession>
<dbReference type="Gene3D" id="1.20.1560.10">
    <property type="entry name" value="ABC transporter type 1, transmembrane domain"/>
    <property type="match status" value="1"/>
</dbReference>
<name>A0A927N7F3_9ACTN</name>
<reference evidence="6" key="1">
    <citation type="submission" date="2020-10" db="EMBL/GenBank/DDBJ databases">
        <title>Sequencing the genomes of 1000 actinobacteria strains.</title>
        <authorList>
            <person name="Klenk H.-P."/>
        </authorList>
    </citation>
    <scope>NUCLEOTIDE SEQUENCE</scope>
    <source>
        <strain evidence="6">DSM 45354</strain>
    </source>
</reference>
<protein>
    <recommendedName>
        <fullName evidence="8">ABC transporter transmembrane region</fullName>
    </recommendedName>
</protein>
<dbReference type="GO" id="GO:0005524">
    <property type="term" value="F:ATP binding"/>
    <property type="evidence" value="ECO:0007669"/>
    <property type="project" value="InterPro"/>
</dbReference>
<proteinExistence type="predicted"/>
<keyword evidence="7" id="KW-1185">Reference proteome</keyword>
<keyword evidence="4 5" id="KW-0472">Membrane</keyword>
<evidence type="ECO:0000256" key="4">
    <source>
        <dbReference type="ARBA" id="ARBA00023136"/>
    </source>
</evidence>
<comment type="caution">
    <text evidence="6">The sequence shown here is derived from an EMBL/GenBank/DDBJ whole genome shotgun (WGS) entry which is preliminary data.</text>
</comment>
<dbReference type="Proteomes" id="UP000638648">
    <property type="component" value="Unassembled WGS sequence"/>
</dbReference>
<evidence type="ECO:0000256" key="2">
    <source>
        <dbReference type="ARBA" id="ARBA00022692"/>
    </source>
</evidence>
<dbReference type="RefSeq" id="WP_192753353.1">
    <property type="nucleotide sequence ID" value="NZ_JADBEM010000001.1"/>
</dbReference>
<evidence type="ECO:0000313" key="6">
    <source>
        <dbReference type="EMBL" id="MBE1609850.1"/>
    </source>
</evidence>
<evidence type="ECO:0000313" key="7">
    <source>
        <dbReference type="Proteomes" id="UP000638648"/>
    </source>
</evidence>
<dbReference type="InterPro" id="IPR036640">
    <property type="entry name" value="ABC1_TM_sf"/>
</dbReference>